<organism evidence="2 3">
    <name type="scientific">Streptomyces prasinopilosus</name>
    <dbReference type="NCBI Taxonomy" id="67344"/>
    <lineage>
        <taxon>Bacteria</taxon>
        <taxon>Bacillati</taxon>
        <taxon>Actinomycetota</taxon>
        <taxon>Actinomycetes</taxon>
        <taxon>Kitasatosporales</taxon>
        <taxon>Streptomycetaceae</taxon>
        <taxon>Streptomyces</taxon>
    </lineage>
</organism>
<feature type="compositionally biased region" description="Basic and acidic residues" evidence="1">
    <location>
        <begin position="1"/>
        <end position="10"/>
    </location>
</feature>
<dbReference type="Proteomes" id="UP000182100">
    <property type="component" value="Unassembled WGS sequence"/>
</dbReference>
<dbReference type="EMBL" id="FMZK01000005">
    <property type="protein sequence ID" value="SDD14548.1"/>
    <property type="molecule type" value="Genomic_DNA"/>
</dbReference>
<dbReference type="InterPro" id="IPR027417">
    <property type="entry name" value="P-loop_NTPase"/>
</dbReference>
<evidence type="ECO:0000313" key="2">
    <source>
        <dbReference type="EMBL" id="SDD14548.1"/>
    </source>
</evidence>
<dbReference type="AlphaFoldDB" id="A0A1G6SCC8"/>
<sequence>MHENKPDEPRFPPVETVSRPYERNTADGEAEYTGSDPVYAPPLEFTPGERAGEGETRIGVWGGPSSGKTTFLGALRLAVLDPSGPFGRWQVVPSDDVSETFMVETARELAIDRVFPEATQNVRSYAWRFRGDLGGTALGRRRPWRRRPVNRLDFELSVLDVPGGAYKDLETKPHAARSIDHLARAQGLVYLFDPVREAKDNDSFAFLNGTLTRITRLCLQENRLDGPYLPHHLAVCLTKFDDPDVFHRARRGGWTDLGPNGVPVVPDPAGFFDWLADDLHGSTMRLVGQTLRAHFHPSRLHFFTSSAIGFGTMPGGSVDLQRFGNVNVVDGVERIVGPLSPYNVMEPLVSLLLGMRNGGRP</sequence>
<evidence type="ECO:0000313" key="3">
    <source>
        <dbReference type="Proteomes" id="UP000182100"/>
    </source>
</evidence>
<evidence type="ECO:0000256" key="1">
    <source>
        <dbReference type="SAM" id="MobiDB-lite"/>
    </source>
</evidence>
<reference evidence="3" key="1">
    <citation type="submission" date="2016-10" db="EMBL/GenBank/DDBJ databases">
        <authorList>
            <person name="Varghese N."/>
            <person name="Submissions S."/>
        </authorList>
    </citation>
    <scope>NUCLEOTIDE SEQUENCE [LARGE SCALE GENOMIC DNA]</scope>
    <source>
        <strain evidence="3">CGMCC 4.3504</strain>
    </source>
</reference>
<dbReference type="STRING" id="67344.SAMN05216505_105278"/>
<proteinExistence type="predicted"/>
<protein>
    <submittedName>
        <fullName evidence="2">Uncharacterized protein</fullName>
    </submittedName>
</protein>
<gene>
    <name evidence="2" type="ORF">SAMN05216505_105278</name>
</gene>
<name>A0A1G6SCC8_9ACTN</name>
<dbReference type="SUPFAM" id="SSF52540">
    <property type="entry name" value="P-loop containing nucleoside triphosphate hydrolases"/>
    <property type="match status" value="1"/>
</dbReference>
<accession>A0A1G6SCC8</accession>
<feature type="region of interest" description="Disordered" evidence="1">
    <location>
        <begin position="1"/>
        <end position="55"/>
    </location>
</feature>
<keyword evidence="3" id="KW-1185">Reference proteome</keyword>
<dbReference type="Gene3D" id="3.40.50.300">
    <property type="entry name" value="P-loop containing nucleotide triphosphate hydrolases"/>
    <property type="match status" value="1"/>
</dbReference>
<dbReference type="RefSeq" id="WP_055574923.1">
    <property type="nucleotide sequence ID" value="NZ_FMZK01000005.1"/>
</dbReference>